<gene>
    <name evidence="1" type="ORF">ACFQ34_33470</name>
</gene>
<dbReference type="RefSeq" id="WP_346090450.1">
    <property type="nucleotide sequence ID" value="NZ_BAABKS010000012.1"/>
</dbReference>
<evidence type="ECO:0000313" key="1">
    <source>
        <dbReference type="EMBL" id="MFD1238213.1"/>
    </source>
</evidence>
<dbReference type="Proteomes" id="UP001597182">
    <property type="component" value="Unassembled WGS sequence"/>
</dbReference>
<dbReference type="EMBL" id="JBHTMB010000351">
    <property type="protein sequence ID" value="MFD1238213.1"/>
    <property type="molecule type" value="Genomic_DNA"/>
</dbReference>
<accession>A0ABW3VU30</accession>
<keyword evidence="2" id="KW-1185">Reference proteome</keyword>
<protein>
    <submittedName>
        <fullName evidence="1">Uncharacterized protein</fullName>
    </submittedName>
</protein>
<evidence type="ECO:0000313" key="2">
    <source>
        <dbReference type="Proteomes" id="UP001597182"/>
    </source>
</evidence>
<comment type="caution">
    <text evidence="1">The sequence shown here is derived from an EMBL/GenBank/DDBJ whole genome shotgun (WGS) entry which is preliminary data.</text>
</comment>
<organism evidence="1 2">
    <name type="scientific">Pseudonocardia benzenivorans</name>
    <dbReference type="NCBI Taxonomy" id="228005"/>
    <lineage>
        <taxon>Bacteria</taxon>
        <taxon>Bacillati</taxon>
        <taxon>Actinomycetota</taxon>
        <taxon>Actinomycetes</taxon>
        <taxon>Pseudonocardiales</taxon>
        <taxon>Pseudonocardiaceae</taxon>
        <taxon>Pseudonocardia</taxon>
    </lineage>
</organism>
<name>A0ABW3VU30_9PSEU</name>
<proteinExistence type="predicted"/>
<sequence length="58" mass="6752">MTSIESTHPLRIPTPPRGIRQVEYVGRHRLREPEPTVRASLWRRVVRALGIVEKPEAR</sequence>
<reference evidence="2" key="1">
    <citation type="journal article" date="2019" name="Int. J. Syst. Evol. Microbiol.">
        <title>The Global Catalogue of Microorganisms (GCM) 10K type strain sequencing project: providing services to taxonomists for standard genome sequencing and annotation.</title>
        <authorList>
            <consortium name="The Broad Institute Genomics Platform"/>
            <consortium name="The Broad Institute Genome Sequencing Center for Infectious Disease"/>
            <person name="Wu L."/>
            <person name="Ma J."/>
        </authorList>
    </citation>
    <scope>NUCLEOTIDE SEQUENCE [LARGE SCALE GENOMIC DNA]</scope>
    <source>
        <strain evidence="2">CCUG 49018</strain>
    </source>
</reference>